<dbReference type="OMA" id="VKQMQVW"/>
<dbReference type="InterPro" id="IPR018168">
    <property type="entry name" value="Ubi_Hdrlase_CS"/>
</dbReference>
<comment type="subunit">
    <text evidence="1">Component of a multi-subunit COQ enzyme complex, composed of at least COQ3, COQ4, COQ5, COQ6, COQ7 and COQ9. Interacts with COQ8B and COQ7.</text>
</comment>
<evidence type="ECO:0000256" key="1">
    <source>
        <dbReference type="HAMAP-Rule" id="MF_03193"/>
    </source>
</evidence>
<accession>A0A6I8N1K5</accession>
<dbReference type="SUPFAM" id="SSF51905">
    <property type="entry name" value="FAD/NAD(P)-binding domain"/>
    <property type="match status" value="1"/>
</dbReference>
<comment type="pathway">
    <text evidence="1">Cofactor biosynthesis; ubiquinone biosynthesis.</text>
</comment>
<dbReference type="GO" id="GO:0042995">
    <property type="term" value="C:cell projection"/>
    <property type="evidence" value="ECO:0007669"/>
    <property type="project" value="UniProtKB-SubCell"/>
</dbReference>
<keyword evidence="1" id="KW-0285">Flavoprotein</keyword>
<dbReference type="GO" id="GO:0005739">
    <property type="term" value="C:mitochondrion"/>
    <property type="evidence" value="ECO:0000318"/>
    <property type="project" value="GO_Central"/>
</dbReference>
<comment type="cofactor">
    <cofactor evidence="1">
        <name>FAD</name>
        <dbReference type="ChEBI" id="CHEBI:57692"/>
    </cofactor>
</comment>
<comment type="catalytic activity">
    <reaction evidence="1">
        <text>4-hydroxy-3-(all-trans-decaprenyl)benzoate + 2 reduced [2Fe-2S]-[ferredoxin] + O2 + 2 H(+) = 3,4-dihydroxy-5-(all-trans-decaprenyl)benzoate + 2 oxidized [2Fe-2S]-[ferredoxin] + H2O</text>
        <dbReference type="Rhea" id="RHEA:81259"/>
        <dbReference type="Rhea" id="RHEA-COMP:10000"/>
        <dbReference type="Rhea" id="RHEA-COMP:10001"/>
        <dbReference type="ChEBI" id="CHEBI:15377"/>
        <dbReference type="ChEBI" id="CHEBI:15378"/>
        <dbReference type="ChEBI" id="CHEBI:15379"/>
        <dbReference type="ChEBI" id="CHEBI:33737"/>
        <dbReference type="ChEBI" id="CHEBI:33738"/>
        <dbReference type="ChEBI" id="CHEBI:62793"/>
        <dbReference type="ChEBI" id="CHEBI:84503"/>
        <dbReference type="EC" id="1.14.15.45"/>
    </reaction>
</comment>
<feature type="region of interest" description="Disordered" evidence="2">
    <location>
        <begin position="424"/>
        <end position="457"/>
    </location>
</feature>
<keyword evidence="1" id="KW-0966">Cell projection</keyword>
<dbReference type="EC" id="1.14.15.45" evidence="1"/>
<gene>
    <name evidence="1 4" type="primary">COQ6</name>
</gene>
<evidence type="ECO:0000313" key="4">
    <source>
        <dbReference type="Ensembl" id="ENSOANP00000034837.1"/>
    </source>
</evidence>
<name>A0A6I8N1K5_ORNAN</name>
<dbReference type="Gene3D" id="3.50.50.60">
    <property type="entry name" value="FAD/NAD(P)-binding domain"/>
    <property type="match status" value="2"/>
</dbReference>
<dbReference type="GeneTree" id="ENSGT00390000015152"/>
<dbReference type="InParanoid" id="A0A6I8N1K5"/>
<dbReference type="InterPro" id="IPR051205">
    <property type="entry name" value="UbiH/COQ6_monooxygenase"/>
</dbReference>
<dbReference type="InterPro" id="IPR036188">
    <property type="entry name" value="FAD/NAD-bd_sf"/>
</dbReference>
<keyword evidence="1" id="KW-0560">Oxidoreductase</keyword>
<sequence>MAAWVGARAAAGARGVYARARGVHDGWGPSQSYDVVVSGGGLVGAAAACALGHDVHFGRKKILLLEAGPERAPDRPPEKFSNRVSSISPASAALLASFGAWEHIRDTRCKAFRRMQVWDGCSEALITFDRDELDPVGYVVENDVIMAALTRRLEAVSDRVDVLYGSRAAELAWPSAGRGPEADPWVRVTLADGRRLRAQLLVGDGGPRGGGRGGEGSGPAPDPRPRPQVGADGRDSRARRAAGIRTVGWRYDQSAVVATLHLSEATDNNVAWQRFLPSGPIALLPLSDAVSSLVWSTSHEHAAELVGMDEEAFPDAVNSAFWSDAHHTELAAAAGSALRSALSVLRPAGTPARQLPPSVARVEPGSRARFPLGLGHAADYVRPRLALVGDAAHTVHPLAGQGVNMGFGDVAALVRRLGAAAFDGGDLGEEPGGRDPRRPGRGEGGRPGRAAGDGPVLGPAGSLSLLAGYETERQRRNVCLLAATDLLARLYSTAAAPLVLLRTWGLQATDAVAPLKVRPSPRRRGAESASPVTAPPGRRGPAAFARP</sequence>
<dbReference type="PROSITE" id="PS01304">
    <property type="entry name" value="UBIH"/>
    <property type="match status" value="1"/>
</dbReference>
<feature type="region of interest" description="Disordered" evidence="2">
    <location>
        <begin position="201"/>
        <end position="238"/>
    </location>
</feature>
<feature type="compositionally biased region" description="Basic and acidic residues" evidence="2">
    <location>
        <begin position="431"/>
        <end position="446"/>
    </location>
</feature>
<organism evidence="4 5">
    <name type="scientific">Ornithorhynchus anatinus</name>
    <name type="common">Duckbill platypus</name>
    <dbReference type="NCBI Taxonomy" id="9258"/>
    <lineage>
        <taxon>Eukaryota</taxon>
        <taxon>Metazoa</taxon>
        <taxon>Chordata</taxon>
        <taxon>Craniata</taxon>
        <taxon>Vertebrata</taxon>
        <taxon>Euteleostomi</taxon>
        <taxon>Mammalia</taxon>
        <taxon>Monotremata</taxon>
        <taxon>Ornithorhynchidae</taxon>
        <taxon>Ornithorhynchus</taxon>
    </lineage>
</organism>
<dbReference type="Pfam" id="PF01494">
    <property type="entry name" value="FAD_binding_3"/>
    <property type="match status" value="1"/>
</dbReference>
<dbReference type="GO" id="GO:0120538">
    <property type="term" value="F:2-methoxy-6-polyprenolphenol 4-hydroxylase activity"/>
    <property type="evidence" value="ECO:0007669"/>
    <property type="project" value="UniProtKB-EC"/>
</dbReference>
<evidence type="ECO:0000256" key="2">
    <source>
        <dbReference type="SAM" id="MobiDB-lite"/>
    </source>
</evidence>
<dbReference type="Proteomes" id="UP000002279">
    <property type="component" value="Chromosome 1"/>
</dbReference>
<dbReference type="GO" id="GO:0016709">
    <property type="term" value="F:oxidoreductase activity, acting on paired donors, with incorporation or reduction of molecular oxygen, NAD(P)H as one donor, and incorporation of one atom of oxygen"/>
    <property type="evidence" value="ECO:0007669"/>
    <property type="project" value="Ensembl"/>
</dbReference>
<dbReference type="FunFam" id="3.30.9.10:FF:000111">
    <property type="entry name" value="Ubiquinone biosynthesis monooxygenase COQ6, mitochondrial"/>
    <property type="match status" value="1"/>
</dbReference>
<protein>
    <recommendedName>
        <fullName evidence="1">Ubiquinone biosynthesis monooxygenase COQ6, mitochondrial</fullName>
        <ecNumber evidence="1">1.14.15.45</ecNumber>
    </recommendedName>
    <alternativeName>
        <fullName evidence="1">2-methoxy-6-polyprenolphenol 4-hydroxylase</fullName>
    </alternativeName>
    <alternativeName>
        <fullName evidence="1">Coenzyme Q10 monooxygenase 6</fullName>
        <ecNumber evidence="1">1.14.15.46</ecNumber>
    </alternativeName>
</protein>
<dbReference type="GO" id="GO:0006744">
    <property type="term" value="P:ubiquinone biosynthetic process"/>
    <property type="evidence" value="ECO:0000318"/>
    <property type="project" value="GO_Central"/>
</dbReference>
<dbReference type="InterPro" id="IPR000689">
    <property type="entry name" value="UbQ_mOase_COQ6"/>
</dbReference>
<feature type="compositionally biased region" description="Gly residues" evidence="2">
    <location>
        <begin position="203"/>
        <end position="217"/>
    </location>
</feature>
<keyword evidence="1" id="KW-0503">Monooxygenase</keyword>
<evidence type="ECO:0000259" key="3">
    <source>
        <dbReference type="Pfam" id="PF01494"/>
    </source>
</evidence>
<reference evidence="4" key="2">
    <citation type="submission" date="2025-08" db="UniProtKB">
        <authorList>
            <consortium name="Ensembl"/>
        </authorList>
    </citation>
    <scope>IDENTIFICATION</scope>
    <source>
        <strain evidence="4">Glennie</strain>
    </source>
</reference>
<dbReference type="Bgee" id="ENSOANG00000040258">
    <property type="expression patterns" value="Expressed in heart and 7 other cell types or tissues"/>
</dbReference>
<dbReference type="GO" id="GO:0031314">
    <property type="term" value="C:extrinsic component of mitochondrial inner membrane"/>
    <property type="evidence" value="ECO:0007669"/>
    <property type="project" value="UniProtKB-UniRule"/>
</dbReference>
<dbReference type="UniPathway" id="UPA00232"/>
<feature type="compositionally biased region" description="Low complexity" evidence="2">
    <location>
        <begin position="535"/>
        <end position="547"/>
    </location>
</feature>
<dbReference type="PANTHER" id="PTHR43876">
    <property type="entry name" value="UBIQUINONE BIOSYNTHESIS MONOOXYGENASE COQ6, MITOCHONDRIAL"/>
    <property type="match status" value="1"/>
</dbReference>
<comment type="catalytic activity">
    <reaction evidence="1">
        <text>2-methoxy-6-(all-trans-decaprenyl)phenol + 2 reduced [2Fe-2S]-[ferredoxin] + O2 + 2 H(+) = 2-methoxy-6-(all-trans-decaprenyl)benzene-1,4-diol + 2 oxidized [2Fe-2S]-[ferredoxin] + H2O</text>
        <dbReference type="Rhea" id="RHEA:81295"/>
        <dbReference type="Rhea" id="RHEA-COMP:10000"/>
        <dbReference type="Rhea" id="RHEA-COMP:10001"/>
        <dbReference type="ChEBI" id="CHEBI:15377"/>
        <dbReference type="ChEBI" id="CHEBI:15378"/>
        <dbReference type="ChEBI" id="CHEBI:15379"/>
        <dbReference type="ChEBI" id="CHEBI:33737"/>
        <dbReference type="ChEBI" id="CHEBI:33738"/>
        <dbReference type="ChEBI" id="CHEBI:50774"/>
        <dbReference type="ChEBI" id="CHEBI:64180"/>
        <dbReference type="EC" id="1.14.15.46"/>
    </reaction>
</comment>
<keyword evidence="1" id="KW-0999">Mitochondrion inner membrane</keyword>
<dbReference type="InterPro" id="IPR002938">
    <property type="entry name" value="FAD-bd"/>
</dbReference>
<keyword evidence="1" id="KW-0472">Membrane</keyword>
<comment type="similarity">
    <text evidence="1">Belongs to the UbiH/COQ6 family.</text>
</comment>
<dbReference type="GO" id="GO:0071949">
    <property type="term" value="F:FAD binding"/>
    <property type="evidence" value="ECO:0007669"/>
    <property type="project" value="InterPro"/>
</dbReference>
<evidence type="ECO:0000313" key="5">
    <source>
        <dbReference type="Proteomes" id="UP000002279"/>
    </source>
</evidence>
<dbReference type="Ensembl" id="ENSOANT00000062293.1">
    <property type="protein sequence ID" value="ENSOANP00000034837.1"/>
    <property type="gene ID" value="ENSOANG00000040258.1"/>
</dbReference>
<reference evidence="4" key="3">
    <citation type="submission" date="2025-09" db="UniProtKB">
        <authorList>
            <consortium name="Ensembl"/>
        </authorList>
    </citation>
    <scope>IDENTIFICATION</scope>
    <source>
        <strain evidence="4">Glennie</strain>
    </source>
</reference>
<keyword evidence="1" id="KW-0831">Ubiquinone biosynthesis</keyword>
<keyword evidence="1" id="KW-0496">Mitochondrion</keyword>
<dbReference type="PANTHER" id="PTHR43876:SF7">
    <property type="entry name" value="UBIQUINONE BIOSYNTHESIS MONOOXYGENASE COQ6, MITOCHONDRIAL"/>
    <property type="match status" value="1"/>
</dbReference>
<keyword evidence="1" id="KW-0333">Golgi apparatus</keyword>
<feature type="compositionally biased region" description="Low complexity" evidence="2">
    <location>
        <begin position="448"/>
        <end position="457"/>
    </location>
</feature>
<dbReference type="PRINTS" id="PR00420">
    <property type="entry name" value="RNGMNOXGNASE"/>
</dbReference>
<dbReference type="Gene3D" id="3.30.9.10">
    <property type="entry name" value="D-Amino Acid Oxidase, subunit A, domain 2"/>
    <property type="match status" value="1"/>
</dbReference>
<dbReference type="AlphaFoldDB" id="A0A6I8N1K5"/>
<proteinExistence type="inferred from homology"/>
<keyword evidence="1" id="KW-0274">FAD</keyword>
<comment type="subcellular location">
    <subcellularLocation>
        <location evidence="1">Mitochondrion inner membrane</location>
        <topology evidence="1">Peripheral membrane protein</topology>
        <orientation evidence="1">Matrix side</orientation>
    </subcellularLocation>
    <subcellularLocation>
        <location evidence="1">Golgi apparatus</location>
    </subcellularLocation>
    <subcellularLocation>
        <location evidence="1">Cell projection</location>
    </subcellularLocation>
    <text evidence="1">Localizes to cell processes and Golgi apparatus in podocytes.</text>
</comment>
<comment type="function">
    <text evidence="1">FAD-dependent monooxygenase required for two non-consecutive steps during ubiquinone biosynthesis. Required for the C5-ring hydroxylation during ubiquinone biosynthesis by catalyzing the hydroxylation of 4-hydroxy-3-(all-trans-decaprenyl)benzoic acid to 3,4-dihydroxy-5-(all-trans-decaprenyl)benzoic acid. Also acts downstream of COQ4, for the C1-hydroxylation during ubiquinone biosynthesis by catalyzing the hydroxylation of 2-methoxy-6-(all-trans-decaprenyl)phenol to 2-methoxy-6-(all-trans-decaprenyl)benzene-1,4-diol. The electrons required for the hydroxylation reaction are funneled indirectly to COQ6 from NADPH via a ferredoxin/ferredoxin reductase system composed of FDX2 and FDXR.</text>
</comment>
<dbReference type="GO" id="GO:0110142">
    <property type="term" value="C:ubiquinone biosynthesis complex"/>
    <property type="evidence" value="ECO:0007669"/>
    <property type="project" value="Ensembl"/>
</dbReference>
<dbReference type="GO" id="GO:0005794">
    <property type="term" value="C:Golgi apparatus"/>
    <property type="evidence" value="ECO:0007669"/>
    <property type="project" value="UniProtKB-SubCell"/>
</dbReference>
<dbReference type="FunCoup" id="A0A6I8N1K5">
    <property type="interactions" value="1035"/>
</dbReference>
<dbReference type="HAMAP" id="MF_03193">
    <property type="entry name" value="COQ6_monooxygenase"/>
    <property type="match status" value="1"/>
</dbReference>
<keyword evidence="5" id="KW-1185">Reference proteome</keyword>
<reference evidence="4 5" key="1">
    <citation type="journal article" date="2008" name="Nature">
        <title>Genome analysis of the platypus reveals unique signatures of evolution.</title>
        <authorList>
            <person name="Warren W.C."/>
            <person name="Hillier L.W."/>
            <person name="Marshall Graves J.A."/>
            <person name="Birney E."/>
            <person name="Ponting C.P."/>
            <person name="Grutzner F."/>
            <person name="Belov K."/>
            <person name="Miller W."/>
            <person name="Clarke L."/>
            <person name="Chinwalla A.T."/>
            <person name="Yang S.P."/>
            <person name="Heger A."/>
            <person name="Locke D.P."/>
            <person name="Miethke P."/>
            <person name="Waters P.D."/>
            <person name="Veyrunes F."/>
            <person name="Fulton L."/>
            <person name="Fulton B."/>
            <person name="Graves T."/>
            <person name="Wallis J."/>
            <person name="Puente X.S."/>
            <person name="Lopez-Otin C."/>
            <person name="Ordonez G.R."/>
            <person name="Eichler E.E."/>
            <person name="Chen L."/>
            <person name="Cheng Z."/>
            <person name="Deakin J.E."/>
            <person name="Alsop A."/>
            <person name="Thompson K."/>
            <person name="Kirby P."/>
            <person name="Papenfuss A.T."/>
            <person name="Wakefield M.J."/>
            <person name="Olender T."/>
            <person name="Lancet D."/>
            <person name="Huttley G.A."/>
            <person name="Smit A.F."/>
            <person name="Pask A."/>
            <person name="Temple-Smith P."/>
            <person name="Batzer M.A."/>
            <person name="Walker J.A."/>
            <person name="Konkel M.K."/>
            <person name="Harris R.S."/>
            <person name="Whittington C.M."/>
            <person name="Wong E.S."/>
            <person name="Gemmell N.J."/>
            <person name="Buschiazzo E."/>
            <person name="Vargas Jentzsch I.M."/>
            <person name="Merkel A."/>
            <person name="Schmitz J."/>
            <person name="Zemann A."/>
            <person name="Churakov G."/>
            <person name="Kriegs J.O."/>
            <person name="Brosius J."/>
            <person name="Murchison E.P."/>
            <person name="Sachidanandam R."/>
            <person name="Smith C."/>
            <person name="Hannon G.J."/>
            <person name="Tsend-Ayush E."/>
            <person name="McMillan D."/>
            <person name="Attenborough R."/>
            <person name="Rens W."/>
            <person name="Ferguson-Smith M."/>
            <person name="Lefevre C.M."/>
            <person name="Sharp J.A."/>
            <person name="Nicholas K.R."/>
            <person name="Ray D.A."/>
            <person name="Kube M."/>
            <person name="Reinhardt R."/>
            <person name="Pringle T.H."/>
            <person name="Taylor J."/>
            <person name="Jones R.C."/>
            <person name="Nixon B."/>
            <person name="Dacheux J.L."/>
            <person name="Niwa H."/>
            <person name="Sekita Y."/>
            <person name="Huang X."/>
            <person name="Stark A."/>
            <person name="Kheradpour P."/>
            <person name="Kellis M."/>
            <person name="Flicek P."/>
            <person name="Chen Y."/>
            <person name="Webber C."/>
            <person name="Hardison R."/>
            <person name="Nelson J."/>
            <person name="Hallsworth-Pepin K."/>
            <person name="Delehaunty K."/>
            <person name="Markovic C."/>
            <person name="Minx P."/>
            <person name="Feng Y."/>
            <person name="Kremitzki C."/>
            <person name="Mitreva M."/>
            <person name="Glasscock J."/>
            <person name="Wylie T."/>
            <person name="Wohldmann P."/>
            <person name="Thiru P."/>
            <person name="Nhan M.N."/>
            <person name="Pohl C.S."/>
            <person name="Smith S.M."/>
            <person name="Hou S."/>
            <person name="Nefedov M."/>
            <person name="de Jong P.J."/>
            <person name="Renfree M.B."/>
            <person name="Mardis E.R."/>
            <person name="Wilson R.K."/>
        </authorList>
    </citation>
    <scope>NUCLEOTIDE SEQUENCE [LARGE SCALE GENOMIC DNA]</scope>
    <source>
        <strain evidence="4 5">Glennie</strain>
    </source>
</reference>
<dbReference type="GO" id="GO:0106364">
    <property type="term" value="F:4-hydroxy-3-all-trans-polyprenylbenzoate oxygenase activity"/>
    <property type="evidence" value="ECO:0007669"/>
    <property type="project" value="UniProtKB-EC"/>
</dbReference>
<dbReference type="GO" id="GO:0016712">
    <property type="term" value="F:oxidoreductase activity, acting on paired donors, with incorporation or reduction of molecular oxygen, reduced flavin or flavoprotein as one donor, and incorporation of one atom of oxygen"/>
    <property type="evidence" value="ECO:0007669"/>
    <property type="project" value="UniProtKB-UniRule"/>
</dbReference>
<feature type="region of interest" description="Disordered" evidence="2">
    <location>
        <begin position="517"/>
        <end position="547"/>
    </location>
</feature>
<dbReference type="GO" id="GO:0016491">
    <property type="term" value="F:oxidoreductase activity"/>
    <property type="evidence" value="ECO:0000318"/>
    <property type="project" value="GO_Central"/>
</dbReference>
<feature type="domain" description="FAD-binding" evidence="3">
    <location>
        <begin position="360"/>
        <end position="420"/>
    </location>
</feature>
<dbReference type="EC" id="1.14.15.46" evidence="1"/>